<evidence type="ECO:0000313" key="2">
    <source>
        <dbReference type="EMBL" id="KAF0332144.1"/>
    </source>
</evidence>
<dbReference type="Proteomes" id="UP000434172">
    <property type="component" value="Unassembled WGS sequence"/>
</dbReference>
<accession>A0A8H3WR53</accession>
<evidence type="ECO:0000256" key="1">
    <source>
        <dbReference type="SAM" id="MobiDB-lite"/>
    </source>
</evidence>
<feature type="region of interest" description="Disordered" evidence="1">
    <location>
        <begin position="1"/>
        <end position="53"/>
    </location>
</feature>
<proteinExistence type="predicted"/>
<name>A0A8H3WR53_9PEZI</name>
<reference evidence="2 3" key="1">
    <citation type="submission" date="2019-12" db="EMBL/GenBank/DDBJ databases">
        <title>A genome sequence resource for the geographically widespread anthracnose pathogen Colletotrichum asianum.</title>
        <authorList>
            <person name="Meng Y."/>
        </authorList>
    </citation>
    <scope>NUCLEOTIDE SEQUENCE [LARGE SCALE GENOMIC DNA]</scope>
    <source>
        <strain evidence="2 3">ICMP 18580</strain>
    </source>
</reference>
<protein>
    <submittedName>
        <fullName evidence="2">Uncharacterized protein</fullName>
    </submittedName>
</protein>
<dbReference type="EMBL" id="WOWK01000001">
    <property type="protein sequence ID" value="KAF0332144.1"/>
    <property type="molecule type" value="Genomic_DNA"/>
</dbReference>
<dbReference type="AlphaFoldDB" id="A0A8H3WR53"/>
<sequence length="100" mass="11082">MLSRHGQFFAHESSKSCPAPRSYSRGAVADPSPRQTPPRHTARPHGIDQWTPSSLMLRSPVQLGRWGLFVRNTCKFPHTHSGELPSPCSCVFSGDAIIDR</sequence>
<comment type="caution">
    <text evidence="2">The sequence shown here is derived from an EMBL/GenBank/DDBJ whole genome shotgun (WGS) entry which is preliminary data.</text>
</comment>
<organism evidence="2 3">
    <name type="scientific">Colletotrichum asianum</name>
    <dbReference type="NCBI Taxonomy" id="702518"/>
    <lineage>
        <taxon>Eukaryota</taxon>
        <taxon>Fungi</taxon>
        <taxon>Dikarya</taxon>
        <taxon>Ascomycota</taxon>
        <taxon>Pezizomycotina</taxon>
        <taxon>Sordariomycetes</taxon>
        <taxon>Hypocreomycetidae</taxon>
        <taxon>Glomerellales</taxon>
        <taxon>Glomerellaceae</taxon>
        <taxon>Colletotrichum</taxon>
        <taxon>Colletotrichum gloeosporioides species complex</taxon>
    </lineage>
</organism>
<keyword evidence="3" id="KW-1185">Reference proteome</keyword>
<gene>
    <name evidence="2" type="ORF">GQ607_000160</name>
</gene>
<evidence type="ECO:0000313" key="3">
    <source>
        <dbReference type="Proteomes" id="UP000434172"/>
    </source>
</evidence>